<protein>
    <submittedName>
        <fullName evidence="3">Relaxase/Mobilisation nuclease domain-containing protein</fullName>
    </submittedName>
</protein>
<feature type="compositionally biased region" description="Polar residues" evidence="1">
    <location>
        <begin position="206"/>
        <end position="220"/>
    </location>
</feature>
<name>A0A1M7A2L0_9RHOB</name>
<feature type="region of interest" description="Disordered" evidence="1">
    <location>
        <begin position="197"/>
        <end position="230"/>
    </location>
</feature>
<organism evidence="3 4">
    <name type="scientific">Roseovarius marisflavi</name>
    <dbReference type="NCBI Taxonomy" id="1054996"/>
    <lineage>
        <taxon>Bacteria</taxon>
        <taxon>Pseudomonadati</taxon>
        <taxon>Pseudomonadota</taxon>
        <taxon>Alphaproteobacteria</taxon>
        <taxon>Rhodobacterales</taxon>
        <taxon>Roseobacteraceae</taxon>
        <taxon>Roseovarius</taxon>
    </lineage>
</organism>
<dbReference type="Pfam" id="PF03432">
    <property type="entry name" value="Relaxase"/>
    <property type="match status" value="1"/>
</dbReference>
<proteinExistence type="predicted"/>
<sequence>MIEKKLGLENQPRAIVFHEKDGRRHAHVVWSRIDTEKMRAINLPHYKTKLRDVSRELYLEHDWDMPRGLQDRRLRDPLNFSREEWQQAKRAGIDPREIKAAFQDAWKHSDNRTSFKHALKERGFWLAKGDRRDFVAIDYRGEVYSLSRYAGVKTKELAARLGDHEKLLSVVQVKEAIAQSMTRKVEEFIKETEASTKQRLAGSSLKGPTTRASLTTTSAGPASRTLRRAR</sequence>
<evidence type="ECO:0000313" key="4">
    <source>
        <dbReference type="Proteomes" id="UP000184191"/>
    </source>
</evidence>
<dbReference type="EMBL" id="FRBN01000012">
    <property type="protein sequence ID" value="SHL36916.1"/>
    <property type="molecule type" value="Genomic_DNA"/>
</dbReference>
<reference evidence="4" key="1">
    <citation type="submission" date="2016-11" db="EMBL/GenBank/DDBJ databases">
        <authorList>
            <person name="Varghese N."/>
            <person name="Submissions S."/>
        </authorList>
    </citation>
    <scope>NUCLEOTIDE SEQUENCE [LARGE SCALE GENOMIC DNA]</scope>
    <source>
        <strain evidence="4">DSM 29327</strain>
    </source>
</reference>
<gene>
    <name evidence="3" type="ORF">SAMN05444414_1129</name>
</gene>
<keyword evidence="4" id="KW-1185">Reference proteome</keyword>
<dbReference type="Proteomes" id="UP000184191">
    <property type="component" value="Unassembled WGS sequence"/>
</dbReference>
<evidence type="ECO:0000259" key="2">
    <source>
        <dbReference type="Pfam" id="PF03432"/>
    </source>
</evidence>
<dbReference type="STRING" id="1054996.SAMN05444414_1129"/>
<evidence type="ECO:0000256" key="1">
    <source>
        <dbReference type="SAM" id="MobiDB-lite"/>
    </source>
</evidence>
<dbReference type="AlphaFoldDB" id="A0A1M7A2L0"/>
<evidence type="ECO:0000313" key="3">
    <source>
        <dbReference type="EMBL" id="SHL36916.1"/>
    </source>
</evidence>
<dbReference type="InterPro" id="IPR005094">
    <property type="entry name" value="Endonuclease_MobA/VirD2"/>
</dbReference>
<dbReference type="OrthoDB" id="1826980at2"/>
<accession>A0A1M7A2L0</accession>
<feature type="domain" description="MobA/VirD2-like nuclease" evidence="2">
    <location>
        <begin position="4"/>
        <end position="63"/>
    </location>
</feature>